<dbReference type="InterPro" id="IPR026444">
    <property type="entry name" value="Secre_tail"/>
</dbReference>
<dbReference type="AlphaFoldDB" id="A0A2T1ND51"/>
<feature type="domain" description="Secretion system C-terminal sorting" evidence="2">
    <location>
        <begin position="45"/>
        <end position="110"/>
    </location>
</feature>
<dbReference type="NCBIfam" id="TIGR04183">
    <property type="entry name" value="Por_Secre_tail"/>
    <property type="match status" value="1"/>
</dbReference>
<proteinExistence type="predicted"/>
<gene>
    <name evidence="3" type="ORF">C7H52_03580</name>
</gene>
<keyword evidence="1" id="KW-0732">Signal</keyword>
<organism evidence="3 4">
    <name type="scientific">Aurantibacter aestuarii</name>
    <dbReference type="NCBI Taxonomy" id="1266046"/>
    <lineage>
        <taxon>Bacteria</taxon>
        <taxon>Pseudomonadati</taxon>
        <taxon>Bacteroidota</taxon>
        <taxon>Flavobacteriia</taxon>
        <taxon>Flavobacteriales</taxon>
        <taxon>Flavobacteriaceae</taxon>
        <taxon>Aurantibacter</taxon>
    </lineage>
</organism>
<evidence type="ECO:0000313" key="3">
    <source>
        <dbReference type="EMBL" id="PSG90372.1"/>
    </source>
</evidence>
<accession>A0A2T1ND51</accession>
<dbReference type="Proteomes" id="UP000238426">
    <property type="component" value="Unassembled WGS sequence"/>
</dbReference>
<dbReference type="RefSeq" id="WP_106462512.1">
    <property type="nucleotide sequence ID" value="NZ_PXOQ01000007.1"/>
</dbReference>
<dbReference type="EMBL" id="PXOQ01000007">
    <property type="protein sequence ID" value="PSG90372.1"/>
    <property type="molecule type" value="Genomic_DNA"/>
</dbReference>
<keyword evidence="4" id="KW-1185">Reference proteome</keyword>
<name>A0A2T1ND51_9FLAO</name>
<reference evidence="3 4" key="1">
    <citation type="submission" date="2018-03" db="EMBL/GenBank/DDBJ databases">
        <title>Mesoflavibacter sp. HG37 and Mesoflavibacter sp. HG96 sp.nov., two marine bacteria isolated from seawater of Western Pacific Ocean.</title>
        <authorList>
            <person name="Cheng H."/>
            <person name="Wu Y.-H."/>
            <person name="Guo L.-L."/>
            <person name="Xu X.-W."/>
        </authorList>
    </citation>
    <scope>NUCLEOTIDE SEQUENCE [LARGE SCALE GENOMIC DNA]</scope>
    <source>
        <strain evidence="3 4">KCTC 32269</strain>
    </source>
</reference>
<comment type="caution">
    <text evidence="3">The sequence shown here is derived from an EMBL/GenBank/DDBJ whole genome shotgun (WGS) entry which is preliminary data.</text>
</comment>
<evidence type="ECO:0000313" key="4">
    <source>
        <dbReference type="Proteomes" id="UP000238426"/>
    </source>
</evidence>
<dbReference type="OrthoDB" id="862563at2"/>
<sequence length="112" mass="12560">MKQFILVALFTFFAISSYGQKVVANSGENIFNKVEANTNPETVSISPNPTTKFLIVSTIENLNTYEIYDVLGKKILSKPIVKDINVSNLKDGIYFLKLIGPNQTVNKKFIKQ</sequence>
<evidence type="ECO:0000256" key="1">
    <source>
        <dbReference type="ARBA" id="ARBA00022729"/>
    </source>
</evidence>
<evidence type="ECO:0000259" key="2">
    <source>
        <dbReference type="Pfam" id="PF18962"/>
    </source>
</evidence>
<dbReference type="Pfam" id="PF18962">
    <property type="entry name" value="Por_Secre_tail"/>
    <property type="match status" value="1"/>
</dbReference>
<protein>
    <recommendedName>
        <fullName evidence="2">Secretion system C-terminal sorting domain-containing protein</fullName>
    </recommendedName>
</protein>